<evidence type="ECO:0000256" key="2">
    <source>
        <dbReference type="SAM" id="Phobius"/>
    </source>
</evidence>
<dbReference type="Proteomes" id="UP000570166">
    <property type="component" value="Unassembled WGS sequence"/>
</dbReference>
<dbReference type="AlphaFoldDB" id="A0A838L4B4"/>
<feature type="region of interest" description="Disordered" evidence="1">
    <location>
        <begin position="1"/>
        <end position="106"/>
    </location>
</feature>
<proteinExistence type="predicted"/>
<feature type="transmembrane region" description="Helical" evidence="2">
    <location>
        <begin position="114"/>
        <end position="133"/>
    </location>
</feature>
<sequence length="135" mass="14485">MTDNPGRGPADDGPHAMPHVRDAQDADDHAALDKDPTNAEAITDIANDESFPASDPPSHTAPNQSEPAISSGYDEKSEARIARQRVSDARVEEDEPHLTETEASGGKKLGTMRYVLGLSLVAIILIFAVMLLLNR</sequence>
<keyword evidence="2" id="KW-1133">Transmembrane helix</keyword>
<dbReference type="RefSeq" id="WP_181638834.1">
    <property type="nucleotide sequence ID" value="NZ_JACEIB010000006.1"/>
</dbReference>
<reference evidence="3 4" key="1">
    <citation type="submission" date="2020-07" db="EMBL/GenBank/DDBJ databases">
        <authorList>
            <person name="Sun Q."/>
        </authorList>
    </citation>
    <scope>NUCLEOTIDE SEQUENCE [LARGE SCALE GENOMIC DNA]</scope>
    <source>
        <strain evidence="3 4">CGMCC 1.13654</strain>
    </source>
</reference>
<protein>
    <submittedName>
        <fullName evidence="3">Uncharacterized protein</fullName>
    </submittedName>
</protein>
<accession>A0A838L4B4</accession>
<comment type="caution">
    <text evidence="3">The sequence shown here is derived from an EMBL/GenBank/DDBJ whole genome shotgun (WGS) entry which is preliminary data.</text>
</comment>
<keyword evidence="2" id="KW-0472">Membrane</keyword>
<evidence type="ECO:0000313" key="4">
    <source>
        <dbReference type="Proteomes" id="UP000570166"/>
    </source>
</evidence>
<keyword evidence="4" id="KW-1185">Reference proteome</keyword>
<dbReference type="EMBL" id="JACEIB010000006">
    <property type="protein sequence ID" value="MBA2934343.1"/>
    <property type="molecule type" value="Genomic_DNA"/>
</dbReference>
<gene>
    <name evidence="3" type="ORF">HZF05_09555</name>
</gene>
<keyword evidence="2" id="KW-0812">Transmembrane</keyword>
<evidence type="ECO:0000256" key="1">
    <source>
        <dbReference type="SAM" id="MobiDB-lite"/>
    </source>
</evidence>
<name>A0A838L4B4_9SPHN</name>
<organism evidence="3 4">
    <name type="scientific">Sphingomonas chungangi</name>
    <dbReference type="NCBI Taxonomy" id="2683589"/>
    <lineage>
        <taxon>Bacteria</taxon>
        <taxon>Pseudomonadati</taxon>
        <taxon>Pseudomonadota</taxon>
        <taxon>Alphaproteobacteria</taxon>
        <taxon>Sphingomonadales</taxon>
        <taxon>Sphingomonadaceae</taxon>
        <taxon>Sphingomonas</taxon>
    </lineage>
</organism>
<feature type="compositionally biased region" description="Basic and acidic residues" evidence="1">
    <location>
        <begin position="73"/>
        <end position="100"/>
    </location>
</feature>
<feature type="compositionally biased region" description="Basic and acidic residues" evidence="1">
    <location>
        <begin position="9"/>
        <end position="37"/>
    </location>
</feature>
<evidence type="ECO:0000313" key="3">
    <source>
        <dbReference type="EMBL" id="MBA2934343.1"/>
    </source>
</evidence>